<evidence type="ECO:0000256" key="2">
    <source>
        <dbReference type="SAM" id="Coils"/>
    </source>
</evidence>
<name>A0A9D1A2V9_9ACTN</name>
<dbReference type="PANTHER" id="PTHR10566:SF113">
    <property type="entry name" value="PROTEIN ACTIVITY OF BC1 COMPLEX KINASE 7, CHLOROPLASTIC"/>
    <property type="match status" value="1"/>
</dbReference>
<dbReference type="InterPro" id="IPR050154">
    <property type="entry name" value="UbiB_kinase"/>
</dbReference>
<dbReference type="AlphaFoldDB" id="A0A9D1A2V9"/>
<keyword evidence="3" id="KW-1133">Transmembrane helix</keyword>
<dbReference type="InterPro" id="IPR011009">
    <property type="entry name" value="Kinase-like_dom_sf"/>
</dbReference>
<dbReference type="InterPro" id="IPR004147">
    <property type="entry name" value="ABC1_dom"/>
</dbReference>
<proteinExistence type="inferred from homology"/>
<keyword evidence="3" id="KW-0472">Membrane</keyword>
<dbReference type="SUPFAM" id="SSF56112">
    <property type="entry name" value="Protein kinase-like (PK-like)"/>
    <property type="match status" value="1"/>
</dbReference>
<keyword evidence="5" id="KW-0808">Transferase</keyword>
<feature type="transmembrane region" description="Helical" evidence="3">
    <location>
        <begin position="521"/>
        <end position="544"/>
    </location>
</feature>
<keyword evidence="5" id="KW-0418">Kinase</keyword>
<dbReference type="EMBL" id="DVGB01000089">
    <property type="protein sequence ID" value="HIR02068.1"/>
    <property type="molecule type" value="Genomic_DNA"/>
</dbReference>
<dbReference type="PANTHER" id="PTHR10566">
    <property type="entry name" value="CHAPERONE-ACTIVITY OF BC1 COMPLEX CABC1 -RELATED"/>
    <property type="match status" value="1"/>
</dbReference>
<dbReference type="Pfam" id="PF03109">
    <property type="entry name" value="ABC1"/>
    <property type="match status" value="1"/>
</dbReference>
<keyword evidence="2" id="KW-0175">Coiled coil</keyword>
<sequence>MPRNTLLTYFFSAGSDVDPEKRFDLSRRSRMRRLRKITSILRRHNILGGFTPVEFRELLEDMGPSFIKVGQTLSTRSEILPKAYRDELSKLQMQCEPLPFEDVLEALDTFYDHHRDDVFASIDPTPLGSASLAQVHKATLHNGDVVAIKVQRPGVRATMAQDIDVMRMLARHASFFIRDNQMVDLRDVVEELWQTFLEETDFSIEAANLAEFARLNKDVAFITCPKPYPEYSNESVLVMEYVDGISIRETETLRARGYNLEEIGEKILDNYATQILDHGFFHADPHPGNIFIKDGKIVYIDLGIMGRFNARDRAAFGKIIAAVGTQNASKLRDALLAFAVQKDNAEIDQGLFLANIDLLLQDYATCDVADIDIGAMLTDIVSLTRQCKVTLPSSITMVSRGIVTIEGTLTNFVGSFNIVDIINKHIQNTRDAKADLEDSLEEAAIHLAQAAQSMVQAAGYTGETMRMITRGQLKVNMEVLGSEVPLAHLGRIVNRLTIGLMIAGLFVGSSLMAQSSMEPRWLGVPVLSFFGYLGAFILSVWVIVDIARKK</sequence>
<dbReference type="CDD" id="cd05121">
    <property type="entry name" value="ABC1_ADCK3-like"/>
    <property type="match status" value="1"/>
</dbReference>
<evidence type="ECO:0000256" key="3">
    <source>
        <dbReference type="SAM" id="Phobius"/>
    </source>
</evidence>
<evidence type="ECO:0000256" key="1">
    <source>
        <dbReference type="ARBA" id="ARBA00009670"/>
    </source>
</evidence>
<evidence type="ECO:0000259" key="4">
    <source>
        <dbReference type="Pfam" id="PF03109"/>
    </source>
</evidence>
<comment type="similarity">
    <text evidence="1">Belongs to the protein kinase superfamily. ADCK protein kinase family.</text>
</comment>
<evidence type="ECO:0000313" key="6">
    <source>
        <dbReference type="Proteomes" id="UP000824261"/>
    </source>
</evidence>
<evidence type="ECO:0000313" key="5">
    <source>
        <dbReference type="EMBL" id="HIR02068.1"/>
    </source>
</evidence>
<feature type="coiled-coil region" evidence="2">
    <location>
        <begin position="426"/>
        <end position="453"/>
    </location>
</feature>
<keyword evidence="3" id="KW-0812">Transmembrane</keyword>
<reference evidence="5" key="1">
    <citation type="submission" date="2020-10" db="EMBL/GenBank/DDBJ databases">
        <authorList>
            <person name="Gilroy R."/>
        </authorList>
    </citation>
    <scope>NUCLEOTIDE SEQUENCE</scope>
    <source>
        <strain evidence="5">ChiGjej1B1-2707</strain>
    </source>
</reference>
<comment type="caution">
    <text evidence="5">The sequence shown here is derived from an EMBL/GenBank/DDBJ whole genome shotgun (WGS) entry which is preliminary data.</text>
</comment>
<feature type="domain" description="ABC1 atypical kinase-like" evidence="4">
    <location>
        <begin position="90"/>
        <end position="332"/>
    </location>
</feature>
<dbReference type="Proteomes" id="UP000824261">
    <property type="component" value="Unassembled WGS sequence"/>
</dbReference>
<gene>
    <name evidence="5" type="ORF">IAA69_07410</name>
</gene>
<organism evidence="5 6">
    <name type="scientific">Candidatus Aveggerthella stercoripullorum</name>
    <dbReference type="NCBI Taxonomy" id="2840688"/>
    <lineage>
        <taxon>Bacteria</taxon>
        <taxon>Bacillati</taxon>
        <taxon>Actinomycetota</taxon>
        <taxon>Coriobacteriia</taxon>
        <taxon>Eggerthellales</taxon>
        <taxon>Eggerthellaceae</taxon>
        <taxon>Eggerthellaceae incertae sedis</taxon>
        <taxon>Candidatus Aveggerthella</taxon>
    </lineage>
</organism>
<reference evidence="5" key="2">
    <citation type="journal article" date="2021" name="PeerJ">
        <title>Extensive microbial diversity within the chicken gut microbiome revealed by metagenomics and culture.</title>
        <authorList>
            <person name="Gilroy R."/>
            <person name="Ravi A."/>
            <person name="Getino M."/>
            <person name="Pursley I."/>
            <person name="Horton D.L."/>
            <person name="Alikhan N.F."/>
            <person name="Baker D."/>
            <person name="Gharbi K."/>
            <person name="Hall N."/>
            <person name="Watson M."/>
            <person name="Adriaenssens E.M."/>
            <person name="Foster-Nyarko E."/>
            <person name="Jarju S."/>
            <person name="Secka A."/>
            <person name="Antonio M."/>
            <person name="Oren A."/>
            <person name="Chaudhuri R.R."/>
            <person name="La Ragione R."/>
            <person name="Hildebrand F."/>
            <person name="Pallen M.J."/>
        </authorList>
    </citation>
    <scope>NUCLEOTIDE SEQUENCE</scope>
    <source>
        <strain evidence="5">ChiGjej1B1-2707</strain>
    </source>
</reference>
<accession>A0A9D1A2V9</accession>
<dbReference type="GO" id="GO:0016301">
    <property type="term" value="F:kinase activity"/>
    <property type="evidence" value="ECO:0007669"/>
    <property type="project" value="UniProtKB-KW"/>
</dbReference>
<protein>
    <submittedName>
        <fullName evidence="5">AarF/ABC1/UbiB kinase family protein</fullName>
    </submittedName>
</protein>